<sequence>MLIVICACVSTSIGTSSYAEASKNAVNEGVIEHPYLSIQVMNDNKPVMLRLGMTKQQIDRLLGEPVESESTYFKGYAYGKTYVVFVGYLNGRAASISATGYEISLNGQFKFGTPWQKVMDKIGQPTQKTSGSREYVFQLASGKLKQLYGKAIQGAASSRADIYTLRVFIRSSGNVSGFEVVQAAFTQAMEDRLTKPDPTRPIFSEADITGIKSGDDKRISLGMTREEVEKRCGKPDGHLYYSSVIMDAYDTVSVYYRKDVVAAILVDPSTNPQTATNRGLSMPADRTAVVRAYGQPTSSEPSGLDYNFEWIGGGLQAMSMYKAFDQRFWHNERFALSFIAYESNPDRIEYFILSDHDFRYDEYNIPKPVN</sequence>
<evidence type="ECO:0000313" key="2">
    <source>
        <dbReference type="Proteomes" id="UP000558113"/>
    </source>
</evidence>
<proteinExistence type="predicted"/>
<name>A0A7X5BXA5_9BACL</name>
<evidence type="ECO:0000313" key="1">
    <source>
        <dbReference type="EMBL" id="NBC70263.1"/>
    </source>
</evidence>
<accession>A0A7X5BXA5</accession>
<gene>
    <name evidence="1" type="ORF">GT003_14785</name>
</gene>
<dbReference type="OrthoDB" id="2590165at2"/>
<protein>
    <submittedName>
        <fullName evidence="1">Uncharacterized protein</fullName>
    </submittedName>
</protein>
<reference evidence="1 2" key="1">
    <citation type="submission" date="2020-01" db="EMBL/GenBank/DDBJ databases">
        <title>Paenibacillus soybeanensis sp. nov. isolated from the nodules of soybean (Glycine max(L.) Merr).</title>
        <authorList>
            <person name="Wang H."/>
        </authorList>
    </citation>
    <scope>NUCLEOTIDE SEQUENCE [LARGE SCALE GENOMIC DNA]</scope>
    <source>
        <strain evidence="1 2">DSM 23054</strain>
    </source>
</reference>
<dbReference type="Proteomes" id="UP000558113">
    <property type="component" value="Unassembled WGS sequence"/>
</dbReference>
<dbReference type="AlphaFoldDB" id="A0A7X5BXA5"/>
<comment type="caution">
    <text evidence="1">The sequence shown here is derived from an EMBL/GenBank/DDBJ whole genome shotgun (WGS) entry which is preliminary data.</text>
</comment>
<keyword evidence="2" id="KW-1185">Reference proteome</keyword>
<dbReference type="EMBL" id="JAAAMU010000006">
    <property type="protein sequence ID" value="NBC70263.1"/>
    <property type="molecule type" value="Genomic_DNA"/>
</dbReference>
<organism evidence="1 2">
    <name type="scientific">Paenibacillus sacheonensis</name>
    <dbReference type="NCBI Taxonomy" id="742054"/>
    <lineage>
        <taxon>Bacteria</taxon>
        <taxon>Bacillati</taxon>
        <taxon>Bacillota</taxon>
        <taxon>Bacilli</taxon>
        <taxon>Bacillales</taxon>
        <taxon>Paenibacillaceae</taxon>
        <taxon>Paenibacillus</taxon>
    </lineage>
</organism>
<dbReference type="RefSeq" id="WP_161698993.1">
    <property type="nucleotide sequence ID" value="NZ_JAAAMU010000006.1"/>
</dbReference>